<organism evidence="1">
    <name type="scientific">Cacopsylla melanoneura</name>
    <dbReference type="NCBI Taxonomy" id="428564"/>
    <lineage>
        <taxon>Eukaryota</taxon>
        <taxon>Metazoa</taxon>
        <taxon>Ecdysozoa</taxon>
        <taxon>Arthropoda</taxon>
        <taxon>Hexapoda</taxon>
        <taxon>Insecta</taxon>
        <taxon>Pterygota</taxon>
        <taxon>Neoptera</taxon>
        <taxon>Paraneoptera</taxon>
        <taxon>Hemiptera</taxon>
        <taxon>Sternorrhyncha</taxon>
        <taxon>Psylloidea</taxon>
        <taxon>Psyllidae</taxon>
        <taxon>Psyllinae</taxon>
        <taxon>Cacopsylla</taxon>
    </lineage>
</organism>
<sequence>MNITDFIPDEIFQDDVVCPSSENLDKFYKYITLYYTTHYLMKDIPHCFIFPHPHFKSKTINNNVQQQQNIIIFLKVVSHSSNKLLLRLRKLSRDIKINFFKNYEEQLFAMMYLCIMLENILSISWKKSSYFGTGF</sequence>
<proteinExistence type="predicted"/>
<protein>
    <submittedName>
        <fullName evidence="1">Uncharacterized protein</fullName>
    </submittedName>
</protein>
<dbReference type="AlphaFoldDB" id="A0A8D8YED3"/>
<evidence type="ECO:0000313" key="1">
    <source>
        <dbReference type="EMBL" id="CAG6727036.1"/>
    </source>
</evidence>
<reference evidence="1" key="1">
    <citation type="submission" date="2021-05" db="EMBL/GenBank/DDBJ databases">
        <authorList>
            <person name="Alioto T."/>
            <person name="Alioto T."/>
            <person name="Gomez Garrido J."/>
        </authorList>
    </citation>
    <scope>NUCLEOTIDE SEQUENCE</scope>
</reference>
<dbReference type="EMBL" id="HBUF01373028">
    <property type="protein sequence ID" value="CAG6727036.1"/>
    <property type="molecule type" value="Transcribed_RNA"/>
</dbReference>
<accession>A0A8D8YED3</accession>
<name>A0A8D8YED3_9HEMI</name>